<organism evidence="1 2">
    <name type="scientific">Taishania pollutisoli</name>
    <dbReference type="NCBI Taxonomy" id="2766479"/>
    <lineage>
        <taxon>Bacteria</taxon>
        <taxon>Pseudomonadati</taxon>
        <taxon>Bacteroidota</taxon>
        <taxon>Flavobacteriia</taxon>
        <taxon>Flavobacteriales</taxon>
        <taxon>Crocinitomicaceae</taxon>
        <taxon>Taishania</taxon>
    </lineage>
</organism>
<gene>
    <name evidence="1" type="ORF">H9Y05_12960</name>
</gene>
<dbReference type="RefSeq" id="WP_216714537.1">
    <property type="nucleotide sequence ID" value="NZ_JACVEL010000010.1"/>
</dbReference>
<comment type="caution">
    <text evidence="1">The sequence shown here is derived from an EMBL/GenBank/DDBJ whole genome shotgun (WGS) entry which is preliminary data.</text>
</comment>
<dbReference type="InterPro" id="IPR012467">
    <property type="entry name" value="DUF1684"/>
</dbReference>
<dbReference type="PANTHER" id="PTHR41913:SF1">
    <property type="entry name" value="DUF1684 DOMAIN-CONTAINING PROTEIN"/>
    <property type="match status" value="1"/>
</dbReference>
<dbReference type="EMBL" id="JACVEL010000010">
    <property type="protein sequence ID" value="MBC9813381.1"/>
    <property type="molecule type" value="Genomic_DNA"/>
</dbReference>
<dbReference type="Pfam" id="PF07920">
    <property type="entry name" value="DUF1684"/>
    <property type="match status" value="1"/>
</dbReference>
<sequence length="198" mass="22722">MKFSVCLFLLLNYYSFSQHSYTDSVQNLRNEHVAELLDPSNQILTETEIAQIRSLAYFPVDEHKKVNAVFTEEKGKKFQLPTSSGVTKTYLKYGFVTFTWKNETVRLNVYQDVNLAKKAGYEDYLLIPFKDATSGKETYGGGRYLDLRIPKTTGIQLDFNLAYNPYCAYSHRYSCPIPPSENHLTISMDAGEKTPEEH</sequence>
<evidence type="ECO:0000313" key="2">
    <source>
        <dbReference type="Proteomes" id="UP000652681"/>
    </source>
</evidence>
<reference evidence="1" key="1">
    <citation type="submission" date="2020-09" db="EMBL/GenBank/DDBJ databases">
        <title>Taishania pollutisoli gen. nov., sp. nov., Isolated from Tetrabromobisphenol A-Contaminated Soil.</title>
        <authorList>
            <person name="Chen Q."/>
        </authorList>
    </citation>
    <scope>NUCLEOTIDE SEQUENCE</scope>
    <source>
        <strain evidence="1">CZZ-1</strain>
    </source>
</reference>
<dbReference type="Proteomes" id="UP000652681">
    <property type="component" value="Unassembled WGS sequence"/>
</dbReference>
<keyword evidence="2" id="KW-1185">Reference proteome</keyword>
<proteinExistence type="predicted"/>
<dbReference type="AlphaFoldDB" id="A0A8J6PAH6"/>
<accession>A0A8J6PAH6</accession>
<protein>
    <submittedName>
        <fullName evidence="1">DUF1684 domain-containing protein</fullName>
    </submittedName>
</protein>
<evidence type="ECO:0000313" key="1">
    <source>
        <dbReference type="EMBL" id="MBC9813381.1"/>
    </source>
</evidence>
<dbReference type="PANTHER" id="PTHR41913">
    <property type="entry name" value="DUF1684 DOMAIN-CONTAINING PROTEIN"/>
    <property type="match status" value="1"/>
</dbReference>
<name>A0A8J6PAH6_9FLAO</name>